<gene>
    <name evidence="6" type="ordered locus">VIT_12s0034g00110</name>
</gene>
<dbReference type="SMART" id="SM00338">
    <property type="entry name" value="BRLZ"/>
    <property type="match status" value="1"/>
</dbReference>
<dbReference type="HOGENOM" id="CLU_2324949_0_0_1"/>
<proteinExistence type="predicted"/>
<dbReference type="CDD" id="cd14707">
    <property type="entry name" value="bZIP_plant_BZIP46"/>
    <property type="match status" value="1"/>
</dbReference>
<dbReference type="PROSITE" id="PS50217">
    <property type="entry name" value="BZIP"/>
    <property type="match status" value="1"/>
</dbReference>
<dbReference type="InterPro" id="IPR046347">
    <property type="entry name" value="bZIP_sf"/>
</dbReference>
<feature type="coiled-coil region" evidence="4">
    <location>
        <begin position="24"/>
        <end position="58"/>
    </location>
</feature>
<dbReference type="PANTHER" id="PTHR22952:SF385">
    <property type="entry name" value="ABSCISIC ACID-INSENSITIVE 5-LIKE PROTEIN 2"/>
    <property type="match status" value="1"/>
</dbReference>
<accession>F6H993</accession>
<keyword evidence="3" id="KW-0539">Nucleus</keyword>
<dbReference type="STRING" id="29760.F6H993"/>
<dbReference type="InterPro" id="IPR004827">
    <property type="entry name" value="bZIP"/>
</dbReference>
<evidence type="ECO:0000256" key="3">
    <source>
        <dbReference type="ARBA" id="ARBA00023242"/>
    </source>
</evidence>
<sequence length="99" mass="11757">MIEKTIERRQKRMIKNWESATHSRARKQAYTNELENKVSRLEEENERLRKRKVRSLSSHFKCIYIGCKGNLFAKRREIIMLKKTKSKTMKITSVNSLGG</sequence>
<evidence type="ECO:0000256" key="2">
    <source>
        <dbReference type="ARBA" id="ARBA00023125"/>
    </source>
</evidence>
<dbReference type="Proteomes" id="UP000009183">
    <property type="component" value="Chromosome 12"/>
</dbReference>
<evidence type="ECO:0000313" key="6">
    <source>
        <dbReference type="EMBL" id="CCB48786.1"/>
    </source>
</evidence>
<evidence type="ECO:0000256" key="1">
    <source>
        <dbReference type="ARBA" id="ARBA00004123"/>
    </source>
</evidence>
<dbReference type="Pfam" id="PF00170">
    <property type="entry name" value="bZIP_1"/>
    <property type="match status" value="1"/>
</dbReference>
<evidence type="ECO:0000259" key="5">
    <source>
        <dbReference type="PROSITE" id="PS50217"/>
    </source>
</evidence>
<dbReference type="InterPro" id="IPR043452">
    <property type="entry name" value="BZIP46-like"/>
</dbReference>
<name>F6H993_VITVI</name>
<dbReference type="GO" id="GO:0003677">
    <property type="term" value="F:DNA binding"/>
    <property type="evidence" value="ECO:0007669"/>
    <property type="project" value="UniProtKB-KW"/>
</dbReference>
<dbReference type="AlphaFoldDB" id="F6H993"/>
<reference evidence="7" key="1">
    <citation type="journal article" date="2007" name="Nature">
        <title>The grapevine genome sequence suggests ancestral hexaploidization in major angiosperm phyla.</title>
        <authorList>
            <consortium name="The French-Italian Public Consortium for Grapevine Genome Characterization."/>
            <person name="Jaillon O."/>
            <person name="Aury J.-M."/>
            <person name="Noel B."/>
            <person name="Policriti A."/>
            <person name="Clepet C."/>
            <person name="Casagrande A."/>
            <person name="Choisne N."/>
            <person name="Aubourg S."/>
            <person name="Vitulo N."/>
            <person name="Jubin C."/>
            <person name="Vezzi A."/>
            <person name="Legeai F."/>
            <person name="Hugueney P."/>
            <person name="Dasilva C."/>
            <person name="Horner D."/>
            <person name="Mica E."/>
            <person name="Jublot D."/>
            <person name="Poulain J."/>
            <person name="Bruyere C."/>
            <person name="Billault A."/>
            <person name="Segurens B."/>
            <person name="Gouyvenoux M."/>
            <person name="Ugarte E."/>
            <person name="Cattonaro F."/>
            <person name="Anthouard V."/>
            <person name="Vico V."/>
            <person name="Del Fabbro C."/>
            <person name="Alaux M."/>
            <person name="Di Gaspero G."/>
            <person name="Dumas V."/>
            <person name="Felice N."/>
            <person name="Paillard S."/>
            <person name="Juman I."/>
            <person name="Moroldo M."/>
            <person name="Scalabrin S."/>
            <person name="Canaguier A."/>
            <person name="Le Clainche I."/>
            <person name="Malacrida G."/>
            <person name="Durand E."/>
            <person name="Pesole G."/>
            <person name="Laucou V."/>
            <person name="Chatelet P."/>
            <person name="Merdinoglu D."/>
            <person name="Delledonne M."/>
            <person name="Pezzotti M."/>
            <person name="Lecharny A."/>
            <person name="Scarpelli C."/>
            <person name="Artiguenave F."/>
            <person name="Pe M.E."/>
            <person name="Valle G."/>
            <person name="Morgante M."/>
            <person name="Caboche M."/>
            <person name="Adam-Blondon A.-F."/>
            <person name="Weissenbach J."/>
            <person name="Quetier F."/>
            <person name="Wincker P."/>
        </authorList>
    </citation>
    <scope>NUCLEOTIDE SEQUENCE [LARGE SCALE GENOMIC DNA]</scope>
    <source>
        <strain evidence="7">cv. Pinot noir / PN40024</strain>
    </source>
</reference>
<keyword evidence="7" id="KW-1185">Reference proteome</keyword>
<dbReference type="Gene3D" id="1.20.5.170">
    <property type="match status" value="1"/>
</dbReference>
<dbReference type="FunFam" id="1.20.5.170:FF:000036">
    <property type="entry name" value="ABSCISIC ACID-INSENSITIVE 5-like protein 2"/>
    <property type="match status" value="1"/>
</dbReference>
<keyword evidence="2" id="KW-0238">DNA-binding</keyword>
<dbReference type="SUPFAM" id="SSF57959">
    <property type="entry name" value="Leucine zipper domain"/>
    <property type="match status" value="1"/>
</dbReference>
<feature type="domain" description="BZIP" evidence="5">
    <location>
        <begin position="6"/>
        <end position="51"/>
    </location>
</feature>
<keyword evidence="4" id="KW-0175">Coiled coil</keyword>
<dbReference type="GO" id="GO:0005634">
    <property type="term" value="C:nucleus"/>
    <property type="evidence" value="ECO:0000318"/>
    <property type="project" value="GO_Central"/>
</dbReference>
<comment type="subcellular location">
    <subcellularLocation>
        <location evidence="1">Nucleus</location>
    </subcellularLocation>
</comment>
<organism evidence="6 7">
    <name type="scientific">Vitis vinifera</name>
    <name type="common">Grape</name>
    <dbReference type="NCBI Taxonomy" id="29760"/>
    <lineage>
        <taxon>Eukaryota</taxon>
        <taxon>Viridiplantae</taxon>
        <taxon>Streptophyta</taxon>
        <taxon>Embryophyta</taxon>
        <taxon>Tracheophyta</taxon>
        <taxon>Spermatophyta</taxon>
        <taxon>Magnoliopsida</taxon>
        <taxon>eudicotyledons</taxon>
        <taxon>Gunneridae</taxon>
        <taxon>Pentapetalae</taxon>
        <taxon>rosids</taxon>
        <taxon>Vitales</taxon>
        <taxon>Vitaceae</taxon>
        <taxon>Viteae</taxon>
        <taxon>Vitis</taxon>
    </lineage>
</organism>
<dbReference type="GO" id="GO:0045893">
    <property type="term" value="P:positive regulation of DNA-templated transcription"/>
    <property type="evidence" value="ECO:0007669"/>
    <property type="project" value="InterPro"/>
</dbReference>
<dbReference type="EMBL" id="FN595497">
    <property type="protein sequence ID" value="CCB48786.1"/>
    <property type="molecule type" value="Genomic_DNA"/>
</dbReference>
<evidence type="ECO:0000256" key="4">
    <source>
        <dbReference type="SAM" id="Coils"/>
    </source>
</evidence>
<dbReference type="GO" id="GO:0003700">
    <property type="term" value="F:DNA-binding transcription factor activity"/>
    <property type="evidence" value="ECO:0007669"/>
    <property type="project" value="InterPro"/>
</dbReference>
<protein>
    <recommendedName>
        <fullName evidence="5">BZIP domain-containing protein</fullName>
    </recommendedName>
</protein>
<dbReference type="PaxDb" id="29760-VIT_12s0034g00110.t01"/>
<dbReference type="PANTHER" id="PTHR22952">
    <property type="entry name" value="CAMP-RESPONSE ELEMENT BINDING PROTEIN-RELATED"/>
    <property type="match status" value="1"/>
</dbReference>
<evidence type="ECO:0000313" key="7">
    <source>
        <dbReference type="Proteomes" id="UP000009183"/>
    </source>
</evidence>
<dbReference type="InParanoid" id="F6H993"/>